<dbReference type="InterPro" id="IPR011006">
    <property type="entry name" value="CheY-like_superfamily"/>
</dbReference>
<keyword evidence="3" id="KW-0902">Two-component regulatory system</keyword>
<dbReference type="GO" id="GO:0006355">
    <property type="term" value="P:regulation of DNA-templated transcription"/>
    <property type="evidence" value="ECO:0007669"/>
    <property type="project" value="InterPro"/>
</dbReference>
<dbReference type="InterPro" id="IPR039420">
    <property type="entry name" value="WalR-like"/>
</dbReference>
<dbReference type="GO" id="GO:0000156">
    <property type="term" value="F:phosphorelay response regulator activity"/>
    <property type="evidence" value="ECO:0007669"/>
    <property type="project" value="TreeGrafter"/>
</dbReference>
<dbReference type="GO" id="GO:0032993">
    <property type="term" value="C:protein-DNA complex"/>
    <property type="evidence" value="ECO:0007669"/>
    <property type="project" value="TreeGrafter"/>
</dbReference>
<accession>A0A5D4KBP8</accession>
<dbReference type="SUPFAM" id="SSF52172">
    <property type="entry name" value="CheY-like"/>
    <property type="match status" value="1"/>
</dbReference>
<dbReference type="PROSITE" id="PS51755">
    <property type="entry name" value="OMPR_PHOB"/>
    <property type="match status" value="1"/>
</dbReference>
<comment type="caution">
    <text evidence="11">The sequence shown here is derived from an EMBL/GenBank/DDBJ whole genome shotgun (WGS) entry which is preliminary data.</text>
</comment>
<evidence type="ECO:0000313" key="11">
    <source>
        <dbReference type="EMBL" id="TYR74190.1"/>
    </source>
</evidence>
<dbReference type="PROSITE" id="PS50110">
    <property type="entry name" value="RESPONSE_REGULATORY"/>
    <property type="match status" value="1"/>
</dbReference>
<evidence type="ECO:0000256" key="7">
    <source>
        <dbReference type="PROSITE-ProRule" id="PRU00169"/>
    </source>
</evidence>
<evidence type="ECO:0000259" key="9">
    <source>
        <dbReference type="PROSITE" id="PS50110"/>
    </source>
</evidence>
<dbReference type="InterPro" id="IPR016032">
    <property type="entry name" value="Sig_transdc_resp-reg_C-effctor"/>
</dbReference>
<dbReference type="Proteomes" id="UP000323317">
    <property type="component" value="Unassembled WGS sequence"/>
</dbReference>
<dbReference type="InterPro" id="IPR036388">
    <property type="entry name" value="WH-like_DNA-bd_sf"/>
</dbReference>
<keyword evidence="4" id="KW-0805">Transcription regulation</keyword>
<feature type="domain" description="Response regulatory" evidence="9">
    <location>
        <begin position="2"/>
        <end position="117"/>
    </location>
</feature>
<feature type="domain" description="OmpR/PhoB-type" evidence="10">
    <location>
        <begin position="128"/>
        <end position="228"/>
    </location>
</feature>
<dbReference type="GO" id="GO:0005829">
    <property type="term" value="C:cytosol"/>
    <property type="evidence" value="ECO:0007669"/>
    <property type="project" value="TreeGrafter"/>
</dbReference>
<dbReference type="Pfam" id="PF00486">
    <property type="entry name" value="Trans_reg_C"/>
    <property type="match status" value="1"/>
</dbReference>
<keyword evidence="6" id="KW-0804">Transcription</keyword>
<keyword evidence="5 8" id="KW-0238">DNA-binding</keyword>
<dbReference type="AlphaFoldDB" id="A0A5D4KBP8"/>
<dbReference type="SMART" id="SM00448">
    <property type="entry name" value="REC"/>
    <property type="match status" value="1"/>
</dbReference>
<dbReference type="Pfam" id="PF00072">
    <property type="entry name" value="Response_reg"/>
    <property type="match status" value="1"/>
</dbReference>
<evidence type="ECO:0000256" key="1">
    <source>
        <dbReference type="ARBA" id="ARBA00004496"/>
    </source>
</evidence>
<dbReference type="CDD" id="cd00383">
    <property type="entry name" value="trans_reg_C"/>
    <property type="match status" value="1"/>
</dbReference>
<dbReference type="InterPro" id="IPR001867">
    <property type="entry name" value="OmpR/PhoB-type_DNA-bd"/>
</dbReference>
<organism evidence="11 12">
    <name type="scientific">Rossellomorea vietnamensis</name>
    <dbReference type="NCBI Taxonomy" id="218284"/>
    <lineage>
        <taxon>Bacteria</taxon>
        <taxon>Bacillati</taxon>
        <taxon>Bacillota</taxon>
        <taxon>Bacilli</taxon>
        <taxon>Bacillales</taxon>
        <taxon>Bacillaceae</taxon>
        <taxon>Rossellomorea</taxon>
    </lineage>
</organism>
<feature type="modified residue" description="4-aspartylphosphate" evidence="7">
    <location>
        <position position="53"/>
    </location>
</feature>
<reference evidence="11 12" key="1">
    <citation type="submission" date="2019-08" db="EMBL/GenBank/DDBJ databases">
        <title>Bacillus genomes from the desert of Cuatro Cienegas, Coahuila.</title>
        <authorList>
            <person name="Olmedo-Alvarez G."/>
        </authorList>
    </citation>
    <scope>NUCLEOTIDE SEQUENCE [LARGE SCALE GENOMIC DNA]</scope>
    <source>
        <strain evidence="11 12">CH40_1T</strain>
    </source>
</reference>
<evidence type="ECO:0000256" key="4">
    <source>
        <dbReference type="ARBA" id="ARBA00023015"/>
    </source>
</evidence>
<dbReference type="GO" id="GO:0000976">
    <property type="term" value="F:transcription cis-regulatory region binding"/>
    <property type="evidence" value="ECO:0007669"/>
    <property type="project" value="TreeGrafter"/>
</dbReference>
<proteinExistence type="predicted"/>
<dbReference type="Gene3D" id="6.10.250.690">
    <property type="match status" value="1"/>
</dbReference>
<evidence type="ECO:0000256" key="8">
    <source>
        <dbReference type="PROSITE-ProRule" id="PRU01091"/>
    </source>
</evidence>
<sequence>MRVLLVEDDRTIAAGLEYSLKQEGYMTVLCHDVQSARDVISDRIAEIDLCLFDLSLPDGSGYDLCELVKKHEDKPVIFLTAFDDEVNVVMGLDMGADDYITKPFRVRELLSRIKSVLRRYHKQPEQAKSYIDIENIRINTLEGKVFKNGEEVMLTALEYRLLMIFANHIGQVLTRAQLLDRIWDVAGDFVNDNTLTVYIKRLREKLEDNPQSPMIIRTVRGLGYKSGQ</sequence>
<comment type="subcellular location">
    <subcellularLocation>
        <location evidence="1">Cytoplasm</location>
    </subcellularLocation>
</comment>
<evidence type="ECO:0000256" key="3">
    <source>
        <dbReference type="ARBA" id="ARBA00023012"/>
    </source>
</evidence>
<keyword evidence="2 7" id="KW-0597">Phosphoprotein</keyword>
<evidence type="ECO:0000256" key="5">
    <source>
        <dbReference type="ARBA" id="ARBA00023125"/>
    </source>
</evidence>
<dbReference type="CDD" id="cd17574">
    <property type="entry name" value="REC_OmpR"/>
    <property type="match status" value="1"/>
</dbReference>
<dbReference type="RefSeq" id="WP_148947677.1">
    <property type="nucleotide sequence ID" value="NZ_VTEH01000013.1"/>
</dbReference>
<dbReference type="InterPro" id="IPR001789">
    <property type="entry name" value="Sig_transdc_resp-reg_receiver"/>
</dbReference>
<dbReference type="PANTHER" id="PTHR48111:SF73">
    <property type="entry name" value="ALKALINE PHOSPHATASE SYNTHESIS TRANSCRIPTIONAL REGULATORY PROTEIN PHOP"/>
    <property type="match status" value="1"/>
</dbReference>
<dbReference type="EMBL" id="VTEH01000013">
    <property type="protein sequence ID" value="TYR74190.1"/>
    <property type="molecule type" value="Genomic_DNA"/>
</dbReference>
<feature type="DNA-binding region" description="OmpR/PhoB-type" evidence="8">
    <location>
        <begin position="128"/>
        <end position="228"/>
    </location>
</feature>
<dbReference type="SMART" id="SM00862">
    <property type="entry name" value="Trans_reg_C"/>
    <property type="match status" value="1"/>
</dbReference>
<gene>
    <name evidence="11" type="ORF">FZC79_15350</name>
</gene>
<dbReference type="SUPFAM" id="SSF46894">
    <property type="entry name" value="C-terminal effector domain of the bipartite response regulators"/>
    <property type="match status" value="1"/>
</dbReference>
<evidence type="ECO:0000259" key="10">
    <source>
        <dbReference type="PROSITE" id="PS51755"/>
    </source>
</evidence>
<dbReference type="PANTHER" id="PTHR48111">
    <property type="entry name" value="REGULATOR OF RPOS"/>
    <property type="match status" value="1"/>
</dbReference>
<dbReference type="Gene3D" id="3.40.50.2300">
    <property type="match status" value="1"/>
</dbReference>
<evidence type="ECO:0000256" key="2">
    <source>
        <dbReference type="ARBA" id="ARBA00022553"/>
    </source>
</evidence>
<dbReference type="Gene3D" id="1.10.10.10">
    <property type="entry name" value="Winged helix-like DNA-binding domain superfamily/Winged helix DNA-binding domain"/>
    <property type="match status" value="1"/>
</dbReference>
<evidence type="ECO:0000256" key="6">
    <source>
        <dbReference type="ARBA" id="ARBA00023163"/>
    </source>
</evidence>
<evidence type="ECO:0000313" key="12">
    <source>
        <dbReference type="Proteomes" id="UP000323317"/>
    </source>
</evidence>
<name>A0A5D4KBP8_9BACI</name>
<protein>
    <submittedName>
        <fullName evidence="11">Response regulator transcription factor</fullName>
    </submittedName>
</protein>